<evidence type="ECO:0000256" key="1">
    <source>
        <dbReference type="SAM" id="MobiDB-lite"/>
    </source>
</evidence>
<feature type="region of interest" description="Disordered" evidence="1">
    <location>
        <begin position="941"/>
        <end position="965"/>
    </location>
</feature>
<dbReference type="SUPFAM" id="SSF52540">
    <property type="entry name" value="P-loop containing nucleoside triphosphate hydrolases"/>
    <property type="match status" value="1"/>
</dbReference>
<gene>
    <name evidence="2" type="ORF">OG327_04385</name>
</gene>
<sequence length="1010" mass="108778">MTGGWDQVPDTEWDKTPLDYNSLPASTATLVDALEAHGYEVVQHGQELATPCPAHEGGDPNLHIAYKQNPAGGGRTVYTCRSHGCEEAEILDALELSKDDLFDQAGEENKPRAKKEKAKEDVPLFQLPTKKREKDIPPGPSKVVDTFPFTDTTGRELYYIELRLPGQRWVAGKDGAKGHNELTGSRKSLHFRRKLPDGKVISNPFTNKEHTPPPHTVYNAVGVARAVVDGERIWLTEGMAGAKRLMDDYEAVATSLDRGATGSKFTPYVTGQFSGATELCMVFDLDDEGVKLAREVMARLGPVVGKLRMFHAATGFRGDDVVDHLDAGLGLDDLVEVPLGALRTPEESAKATDGKPGGTGKRYLELTWCSEIEPEPVVWALKLESFGVIPAAMVSLVAGREGTGKSTFLAWLVAHITRGTLPGAFEGRPRRVLYIATEDSYKHTIVPRLIAAGADMSMVARVEAVTEEGQYGTLTLPADTSLLKDAIIEHDVALVCLDPLLSTLDAGINTNTEHQVRQALDPIARLAQDTGIVFACIVHFNKSGGTDAASLIQNSGAFKNITRCILGFAKNKIDGEDEEDEPGGAPRIERVMAVVKLSVGNEDQPVRTYTLEPVEIPTKKGTAETTKFGFTGFSDLTMEEVLAAANAKKGRSETPGDSTDKVIAWLRGYLTEKGGSADSSQIKAAAQMEGFAQRTVERLRKVAGVEVTRSGFGGTTTWTLVEQTAPENKEESSAESEEETTQENAESDHSRHLRHPRHATETPDGGADGVEARETSAEKHGARHQSRHAPCLSPRGVDGADGATVAGNENTEVFSWTPPAGMYPQALTDPAVREAAVKALTHWAAALEAGEHPAVSGTCTRCRESARLSAHHNVCAPCMRAFVAELSALGWPGQEQQDAPEPVVGEEEPVVESAVNEPEPTMPQEPVVESEPPVVVVKESTVTAAPELPEQPKKRGRGRPRVALPVSDAEIARRVADGTPVTQLAQEYGISWDIVSRARKRGEKAPATTA</sequence>
<organism evidence="2">
    <name type="scientific">Streptomyces sp. NBC_00049</name>
    <dbReference type="NCBI Taxonomy" id="2903617"/>
    <lineage>
        <taxon>Bacteria</taxon>
        <taxon>Bacillati</taxon>
        <taxon>Actinomycetota</taxon>
        <taxon>Actinomycetes</taxon>
        <taxon>Kitasatosporales</taxon>
        <taxon>Streptomycetaceae</taxon>
        <taxon>Streptomyces</taxon>
    </lineage>
</organism>
<dbReference type="Gene3D" id="3.40.50.300">
    <property type="entry name" value="P-loop containing nucleotide triphosphate hydrolases"/>
    <property type="match status" value="1"/>
</dbReference>
<evidence type="ECO:0000313" key="2">
    <source>
        <dbReference type="EMBL" id="WTU72641.1"/>
    </source>
</evidence>
<dbReference type="EMBL" id="CP108264">
    <property type="protein sequence ID" value="WTU72641.1"/>
    <property type="molecule type" value="Genomic_DNA"/>
</dbReference>
<dbReference type="InterPro" id="IPR027417">
    <property type="entry name" value="P-loop_NTPase"/>
</dbReference>
<dbReference type="Pfam" id="PF13481">
    <property type="entry name" value="AAA_25"/>
    <property type="match status" value="1"/>
</dbReference>
<protein>
    <submittedName>
        <fullName evidence="2">AAA family ATPase</fullName>
    </submittedName>
</protein>
<proteinExistence type="predicted"/>
<name>A0AAU2JLI7_9ACTN</name>
<reference evidence="2" key="1">
    <citation type="submission" date="2022-10" db="EMBL/GenBank/DDBJ databases">
        <title>The complete genomes of actinobacterial strains from the NBC collection.</title>
        <authorList>
            <person name="Joergensen T.S."/>
            <person name="Alvarez Arevalo M."/>
            <person name="Sterndorff E.B."/>
            <person name="Faurdal D."/>
            <person name="Vuksanovic O."/>
            <person name="Mourched A.-S."/>
            <person name="Charusanti P."/>
            <person name="Shaw S."/>
            <person name="Blin K."/>
            <person name="Weber T."/>
        </authorList>
    </citation>
    <scope>NUCLEOTIDE SEQUENCE</scope>
    <source>
        <strain evidence="2">NBC_00049</strain>
    </source>
</reference>
<dbReference type="AlphaFoldDB" id="A0AAU2JLI7"/>
<feature type="region of interest" description="Disordered" evidence="1">
    <location>
        <begin position="720"/>
        <end position="797"/>
    </location>
</feature>
<accession>A0AAU2JLI7</accession>
<feature type="compositionally biased region" description="Basic and acidic residues" evidence="1">
    <location>
        <begin position="770"/>
        <end position="780"/>
    </location>
</feature>